<keyword evidence="3" id="KW-1185">Reference proteome</keyword>
<feature type="chain" id="PRO_5035186988" evidence="1">
    <location>
        <begin position="21"/>
        <end position="181"/>
    </location>
</feature>
<reference evidence="2" key="1">
    <citation type="submission" date="2021-06" db="EMBL/GenBank/DDBJ databases">
        <authorList>
            <person name="Hodson N. C."/>
            <person name="Mongue J. A."/>
            <person name="Jaron S. K."/>
        </authorList>
    </citation>
    <scope>NUCLEOTIDE SEQUENCE</scope>
</reference>
<protein>
    <submittedName>
        <fullName evidence="2">Uncharacterized protein</fullName>
    </submittedName>
</protein>
<name>A0A8J2KHN9_9HEXA</name>
<keyword evidence="1" id="KW-0732">Signal</keyword>
<comment type="caution">
    <text evidence="2">The sequence shown here is derived from an EMBL/GenBank/DDBJ whole genome shotgun (WGS) entry which is preliminary data.</text>
</comment>
<dbReference type="OrthoDB" id="1434354at2759"/>
<accession>A0A8J2KHN9</accession>
<sequence length="181" mass="20729">MLSALTYPFLLSLLFIWTLGESVQLESGKKDFADRSWILDWEPPEDIKNKFLYYVSGFDYDNKPVLIMEWGKWDFQGVAEKGGMEFDNATIILDQLIDRIQAGYFAKNDTDVFPPEKEIVVIVDFGGLKLRQIRSPPTFKLMLDRMAKMGTTYKCIAYGFIVNGKKSTYYNCVTLVSSLLG</sequence>
<evidence type="ECO:0000313" key="2">
    <source>
        <dbReference type="EMBL" id="CAG7726131.1"/>
    </source>
</evidence>
<feature type="signal peptide" evidence="1">
    <location>
        <begin position="1"/>
        <end position="20"/>
    </location>
</feature>
<dbReference type="EMBL" id="CAJVCH010131127">
    <property type="protein sequence ID" value="CAG7726131.1"/>
    <property type="molecule type" value="Genomic_DNA"/>
</dbReference>
<evidence type="ECO:0000256" key="1">
    <source>
        <dbReference type="SAM" id="SignalP"/>
    </source>
</evidence>
<dbReference type="Proteomes" id="UP000708208">
    <property type="component" value="Unassembled WGS sequence"/>
</dbReference>
<dbReference type="AlphaFoldDB" id="A0A8J2KHN9"/>
<gene>
    <name evidence="2" type="ORF">AFUS01_LOCUS15058</name>
</gene>
<organism evidence="2 3">
    <name type="scientific">Allacma fusca</name>
    <dbReference type="NCBI Taxonomy" id="39272"/>
    <lineage>
        <taxon>Eukaryota</taxon>
        <taxon>Metazoa</taxon>
        <taxon>Ecdysozoa</taxon>
        <taxon>Arthropoda</taxon>
        <taxon>Hexapoda</taxon>
        <taxon>Collembola</taxon>
        <taxon>Symphypleona</taxon>
        <taxon>Sminthuridae</taxon>
        <taxon>Allacma</taxon>
    </lineage>
</organism>
<proteinExistence type="predicted"/>
<evidence type="ECO:0000313" key="3">
    <source>
        <dbReference type="Proteomes" id="UP000708208"/>
    </source>
</evidence>